<comment type="caution">
    <text evidence="2">The sequence shown here is derived from an EMBL/GenBank/DDBJ whole genome shotgun (WGS) entry which is preliminary data.</text>
</comment>
<gene>
    <name evidence="2" type="ORF">GRX03_07900</name>
</gene>
<dbReference type="Proteomes" id="UP000466535">
    <property type="component" value="Unassembled WGS sequence"/>
</dbReference>
<protein>
    <submittedName>
        <fullName evidence="2">Uncharacterized protein</fullName>
    </submittedName>
</protein>
<feature type="transmembrane region" description="Helical" evidence="1">
    <location>
        <begin position="6"/>
        <end position="30"/>
    </location>
</feature>
<evidence type="ECO:0000313" key="2">
    <source>
        <dbReference type="EMBL" id="MXR51525.1"/>
    </source>
</evidence>
<reference evidence="2 3" key="1">
    <citation type="submission" date="2019-12" db="EMBL/GenBank/DDBJ databases">
        <title>Isolation and characterization of three novel carbon monoxide-oxidizing members of Halobacteria from salione crusts and soils.</title>
        <authorList>
            <person name="Myers M.R."/>
            <person name="King G.M."/>
        </authorList>
    </citation>
    <scope>NUCLEOTIDE SEQUENCE [LARGE SCALE GENOMIC DNA]</scope>
    <source>
        <strain evidence="2 3">WSH3</strain>
    </source>
</reference>
<proteinExistence type="predicted"/>
<feature type="transmembrane region" description="Helical" evidence="1">
    <location>
        <begin position="42"/>
        <end position="62"/>
    </location>
</feature>
<name>A0A6B0T0V8_9EURY</name>
<sequence>MRAVVRFWVGILSLLVSVAAVGYLFVSFLFPSVGLVAQARMIRLGVTFVALLGTGTLVWTAVLSDSANDPGATPGNRNR</sequence>
<keyword evidence="1" id="KW-1133">Transmembrane helix</keyword>
<keyword evidence="1" id="KW-0472">Membrane</keyword>
<dbReference type="RefSeq" id="WP_159763646.1">
    <property type="nucleotide sequence ID" value="NZ_WUUT01000002.1"/>
</dbReference>
<evidence type="ECO:0000313" key="3">
    <source>
        <dbReference type="Proteomes" id="UP000466535"/>
    </source>
</evidence>
<dbReference type="EMBL" id="WUUT01000002">
    <property type="protein sequence ID" value="MXR51525.1"/>
    <property type="molecule type" value="Genomic_DNA"/>
</dbReference>
<dbReference type="AlphaFoldDB" id="A0A6B0T0V8"/>
<organism evidence="2 3">
    <name type="scientific">Halovenus carboxidivorans</name>
    <dbReference type="NCBI Taxonomy" id="2692199"/>
    <lineage>
        <taxon>Archaea</taxon>
        <taxon>Methanobacteriati</taxon>
        <taxon>Methanobacteriota</taxon>
        <taxon>Stenosarchaea group</taxon>
        <taxon>Halobacteria</taxon>
        <taxon>Halobacteriales</taxon>
        <taxon>Haloarculaceae</taxon>
        <taxon>Halovenus</taxon>
    </lineage>
</organism>
<accession>A0A6B0T0V8</accession>
<keyword evidence="1" id="KW-0812">Transmembrane</keyword>
<evidence type="ECO:0000256" key="1">
    <source>
        <dbReference type="SAM" id="Phobius"/>
    </source>
</evidence>
<keyword evidence="3" id="KW-1185">Reference proteome</keyword>